<accession>A0A372NWH5</accession>
<feature type="domain" description="Glyoxalase/fosfomycin resistance/dioxygenase" evidence="2">
    <location>
        <begin position="50"/>
        <end position="145"/>
    </location>
</feature>
<dbReference type="Proteomes" id="UP000264217">
    <property type="component" value="Unassembled WGS sequence"/>
</dbReference>
<evidence type="ECO:0000256" key="1">
    <source>
        <dbReference type="ARBA" id="ARBA00023251"/>
    </source>
</evidence>
<evidence type="ECO:0000313" key="3">
    <source>
        <dbReference type="EMBL" id="RFZ94466.1"/>
    </source>
</evidence>
<protein>
    <submittedName>
        <fullName evidence="3">VOC family protein</fullName>
    </submittedName>
</protein>
<dbReference type="CDD" id="cd08349">
    <property type="entry name" value="BLMA_like"/>
    <property type="match status" value="1"/>
</dbReference>
<proteinExistence type="predicted"/>
<dbReference type="Gene3D" id="3.10.180.10">
    <property type="entry name" value="2,3-Dihydroxybiphenyl 1,2-Dioxygenase, domain 1"/>
    <property type="match status" value="1"/>
</dbReference>
<reference evidence="3 4" key="1">
    <citation type="submission" date="2018-08" db="EMBL/GenBank/DDBJ databases">
        <title>Mucilaginibacter sp. MYSH2.</title>
        <authorList>
            <person name="Seo T."/>
        </authorList>
    </citation>
    <scope>NUCLEOTIDE SEQUENCE [LARGE SCALE GENOMIC DNA]</scope>
    <source>
        <strain evidence="3 4">MYSH2</strain>
    </source>
</reference>
<dbReference type="SUPFAM" id="SSF54593">
    <property type="entry name" value="Glyoxalase/Bleomycin resistance protein/Dihydroxybiphenyl dioxygenase"/>
    <property type="match status" value="1"/>
</dbReference>
<gene>
    <name evidence="3" type="ORF">D0C36_02640</name>
</gene>
<comment type="caution">
    <text evidence="3">The sequence shown here is derived from an EMBL/GenBank/DDBJ whole genome shotgun (WGS) entry which is preliminary data.</text>
</comment>
<dbReference type="GO" id="GO:0046677">
    <property type="term" value="P:response to antibiotic"/>
    <property type="evidence" value="ECO:0007669"/>
    <property type="project" value="UniProtKB-KW"/>
</dbReference>
<organism evidence="3 4">
    <name type="scientific">Mucilaginibacter conchicola</name>
    <dbReference type="NCBI Taxonomy" id="2303333"/>
    <lineage>
        <taxon>Bacteria</taxon>
        <taxon>Pseudomonadati</taxon>
        <taxon>Bacteroidota</taxon>
        <taxon>Sphingobacteriia</taxon>
        <taxon>Sphingobacteriales</taxon>
        <taxon>Sphingobacteriaceae</taxon>
        <taxon>Mucilaginibacter</taxon>
    </lineage>
</organism>
<name>A0A372NWH5_9SPHI</name>
<dbReference type="EMBL" id="QWDC01000001">
    <property type="protein sequence ID" value="RFZ94466.1"/>
    <property type="molecule type" value="Genomic_DNA"/>
</dbReference>
<dbReference type="AlphaFoldDB" id="A0A372NWH5"/>
<keyword evidence="1" id="KW-0046">Antibiotic resistance</keyword>
<evidence type="ECO:0000259" key="2">
    <source>
        <dbReference type="Pfam" id="PF00903"/>
    </source>
</evidence>
<dbReference type="InterPro" id="IPR000335">
    <property type="entry name" value="Bleomycin-R"/>
</dbReference>
<dbReference type="Pfam" id="PF00903">
    <property type="entry name" value="Glyoxalase"/>
    <property type="match status" value="1"/>
</dbReference>
<evidence type="ECO:0000313" key="4">
    <source>
        <dbReference type="Proteomes" id="UP000264217"/>
    </source>
</evidence>
<dbReference type="InterPro" id="IPR029068">
    <property type="entry name" value="Glyas_Bleomycin-R_OHBP_Dase"/>
</dbReference>
<keyword evidence="4" id="KW-1185">Reference proteome</keyword>
<dbReference type="InterPro" id="IPR004360">
    <property type="entry name" value="Glyas_Fos-R_dOase_dom"/>
</dbReference>
<sequence length="155" mass="18216">MGYPPRQLKIFLRFLKQFVFCLFKQFILQRFFACYYTMFKRSTPILASLDKAATISFYTQKLGFNLKEENNGYLVFERDDIHVHLFPCSNPDECRNMGCYIYVTDIESLYTMYQNAEIIHPNGPLQLMPWGLRQFAVTDNNGNIIYFADDKPVAS</sequence>